<name>A0A8H7UKY0_9FUNG</name>
<proteinExistence type="predicted"/>
<keyword evidence="4" id="KW-1185">Reference proteome</keyword>
<organism evidence="3 4">
    <name type="scientific">Umbelopsis vinacea</name>
    <dbReference type="NCBI Taxonomy" id="44442"/>
    <lineage>
        <taxon>Eukaryota</taxon>
        <taxon>Fungi</taxon>
        <taxon>Fungi incertae sedis</taxon>
        <taxon>Mucoromycota</taxon>
        <taxon>Mucoromycotina</taxon>
        <taxon>Umbelopsidomycetes</taxon>
        <taxon>Umbelopsidales</taxon>
        <taxon>Umbelopsidaceae</taxon>
        <taxon>Umbelopsis</taxon>
    </lineage>
</organism>
<dbReference type="InterPro" id="IPR049481">
    <property type="entry name" value="SMN_G2-BD"/>
</dbReference>
<evidence type="ECO:0000313" key="3">
    <source>
        <dbReference type="EMBL" id="KAG2186965.1"/>
    </source>
</evidence>
<feature type="region of interest" description="Disordered" evidence="1">
    <location>
        <begin position="1"/>
        <end position="23"/>
    </location>
</feature>
<gene>
    <name evidence="3" type="ORF">INT44_003193</name>
</gene>
<dbReference type="Pfam" id="PF20636">
    <property type="entry name" value="SMN_G2-BD"/>
    <property type="match status" value="1"/>
</dbReference>
<feature type="compositionally biased region" description="Pro residues" evidence="1">
    <location>
        <begin position="167"/>
        <end position="177"/>
    </location>
</feature>
<sequence>MEPYEDQVPEGDLAEEEYYDDEEYDEYEDYDAPQVGDAIMIAGEDNDAWDDTALIEAWDDAVKEYQTYHSTTAADDPPFSKKAAAPKPAKAVAISQQPPPLKAYPVCTSQQKKARTYTVGYTDQESRASTRNDTTPVRTDEADTNASWYQYPNYWPQQPYDSNASSAPPPPPPPPMSHPSTNAPGEDEALSNLMMAWYYSGYYTGYYQAMRKR</sequence>
<dbReference type="PANTHER" id="PTHR39267">
    <property type="entry name" value="SURVIVAL MOTOR NEURON-LIKE PROTEIN 1"/>
    <property type="match status" value="1"/>
</dbReference>
<accession>A0A8H7UKY0</accession>
<dbReference type="Proteomes" id="UP000612746">
    <property type="component" value="Unassembled WGS sequence"/>
</dbReference>
<comment type="caution">
    <text evidence="3">The sequence shown here is derived from an EMBL/GenBank/DDBJ whole genome shotgun (WGS) entry which is preliminary data.</text>
</comment>
<dbReference type="PANTHER" id="PTHR39267:SF1">
    <property type="entry name" value="SURVIVAL MOTOR NEURON PROTEIN"/>
    <property type="match status" value="1"/>
</dbReference>
<evidence type="ECO:0000256" key="1">
    <source>
        <dbReference type="SAM" id="MobiDB-lite"/>
    </source>
</evidence>
<evidence type="ECO:0000313" key="4">
    <source>
        <dbReference type="Proteomes" id="UP000612746"/>
    </source>
</evidence>
<protein>
    <recommendedName>
        <fullName evidence="2">Survival Motor Neuron Gemin2-binding domain-containing protein</fullName>
    </recommendedName>
</protein>
<dbReference type="EMBL" id="JAEPRA010000004">
    <property type="protein sequence ID" value="KAG2186965.1"/>
    <property type="molecule type" value="Genomic_DNA"/>
</dbReference>
<reference evidence="3" key="1">
    <citation type="submission" date="2020-12" db="EMBL/GenBank/DDBJ databases">
        <title>Metabolic potential, ecology and presence of endohyphal bacteria is reflected in genomic diversity of Mucoromycotina.</title>
        <authorList>
            <person name="Muszewska A."/>
            <person name="Okrasinska A."/>
            <person name="Steczkiewicz K."/>
            <person name="Drgas O."/>
            <person name="Orlowska M."/>
            <person name="Perlinska-Lenart U."/>
            <person name="Aleksandrzak-Piekarczyk T."/>
            <person name="Szatraj K."/>
            <person name="Zielenkiewicz U."/>
            <person name="Pilsyk S."/>
            <person name="Malc E."/>
            <person name="Mieczkowski P."/>
            <person name="Kruszewska J.S."/>
            <person name="Biernat P."/>
            <person name="Pawlowska J."/>
        </authorList>
    </citation>
    <scope>NUCLEOTIDE SEQUENCE</scope>
    <source>
        <strain evidence="3">WA0000051536</strain>
    </source>
</reference>
<feature type="compositionally biased region" description="Low complexity" evidence="1">
    <location>
        <begin position="73"/>
        <end position="93"/>
    </location>
</feature>
<feature type="region of interest" description="Disordered" evidence="1">
    <location>
        <begin position="69"/>
        <end position="187"/>
    </location>
</feature>
<evidence type="ECO:0000259" key="2">
    <source>
        <dbReference type="Pfam" id="PF20636"/>
    </source>
</evidence>
<dbReference type="Pfam" id="PF20635">
    <property type="entry name" value="SMN_YG-box"/>
    <property type="match status" value="1"/>
</dbReference>
<feature type="compositionally biased region" description="Low complexity" evidence="1">
    <location>
        <begin position="148"/>
        <end position="166"/>
    </location>
</feature>
<feature type="domain" description="Survival Motor Neuron Gemin2-binding" evidence="2">
    <location>
        <begin position="43"/>
        <end position="67"/>
    </location>
</feature>
<dbReference type="OrthoDB" id="197400at2759"/>
<dbReference type="InterPro" id="IPR040424">
    <property type="entry name" value="Smn1"/>
</dbReference>
<dbReference type="CDD" id="cd22851">
    <property type="entry name" value="SMN_N"/>
    <property type="match status" value="1"/>
</dbReference>
<dbReference type="AlphaFoldDB" id="A0A8H7UKY0"/>